<dbReference type="PROSITE" id="PS50004">
    <property type="entry name" value="C2"/>
    <property type="match status" value="1"/>
</dbReference>
<dbReference type="AlphaFoldDB" id="A0A2P6NB18"/>
<dbReference type="PANTHER" id="PTHR10067">
    <property type="entry name" value="PHOSPHATIDYLSERINE DECARBOXYLASE"/>
    <property type="match status" value="1"/>
</dbReference>
<keyword evidence="7 12" id="KW-0865">Zymogen</keyword>
<sequence length="597" mass="67113">MKIKKTTSKKDNVIAVPTASSTDPVVGLFSIKVMSATNIPKLDLIGHADPFVKIRFGKDIKMKTSVKKSTATPTWNENFKLLVLRSQQRYNISFEVFDWDPTSRNDLAGTAKVDLATFFDEEIASGPSLTPISKDFHLPLDHPGKAPGWGGQLHITVQYKGRQVVEREFWRGFAQHFDFDNSGTISGPELIAMVQALGSPATDAEILTLFTRADTNGDQSLSYEEFTNAMTSDLNSAVKNPILEKILPEDAVNFIWWAVAHDTHKNEGDGQSAIGALMLERGFYGRVEHRPQDDQAWKIVVCDRETGRLDDELIPDYIRVSLRLMYSYDSGFFASKINKVLKHLTEQQGRKFTNPRSKEEIQPFIKNYNLPINEILLPLDQFENFNEFFYRKLKPEARPIYNPHQGDSAVSPADCRMHVFPTITAATQMWIKGKNFNLKNLLQDSHLEKKYEGGSLVIARLAPQDYHRYHSPVTGRISKPVEHSGAYYTVNPIAIRTRLDVYTENRRTILEIQSEEFGDVCFIAVGATMVGSIVLTVKEGDVVQKGDEIGYFAFGGSTCLVLYQKGKIQYDEDLLNNSNKPLETLVKMGVSIGKVAA</sequence>
<evidence type="ECO:0000256" key="10">
    <source>
        <dbReference type="ARBA" id="ARBA00023264"/>
    </source>
</evidence>
<dbReference type="Pfam" id="PF00168">
    <property type="entry name" value="C2"/>
    <property type="match status" value="1"/>
</dbReference>
<dbReference type="GO" id="GO:0006646">
    <property type="term" value="P:phosphatidylethanolamine biosynthetic process"/>
    <property type="evidence" value="ECO:0007669"/>
    <property type="project" value="UniProtKB-UniRule"/>
</dbReference>
<gene>
    <name evidence="12" type="primary">PSD2</name>
    <name evidence="15" type="ORF">PROFUN_01967</name>
</gene>
<dbReference type="STRING" id="1890364.A0A2P6NB18"/>
<keyword evidence="4" id="KW-0106">Calcium</keyword>
<dbReference type="InterPro" id="IPR011992">
    <property type="entry name" value="EF-hand-dom_pair"/>
</dbReference>
<keyword evidence="2 12" id="KW-0444">Lipid biosynthesis</keyword>
<keyword evidence="9 12" id="KW-0456">Lyase</keyword>
<dbReference type="NCBIfam" id="TIGR00163">
    <property type="entry name" value="PS_decarb"/>
    <property type="match status" value="1"/>
</dbReference>
<comment type="similarity">
    <text evidence="12">Belongs to the phosphatidylserine decarboxylase family. PSD-B subfamily. Eukaryotic type II sub-subfamily.</text>
</comment>
<accession>A0A2P6NB18</accession>
<dbReference type="GO" id="GO:0005509">
    <property type="term" value="F:calcium ion binding"/>
    <property type="evidence" value="ECO:0007669"/>
    <property type="project" value="InterPro"/>
</dbReference>
<dbReference type="InterPro" id="IPR033179">
    <property type="entry name" value="PSD_type2_pro"/>
</dbReference>
<feature type="domain" description="EF-hand" evidence="14">
    <location>
        <begin position="165"/>
        <end position="200"/>
    </location>
</feature>
<evidence type="ECO:0000256" key="11">
    <source>
        <dbReference type="ARBA" id="ARBA00023317"/>
    </source>
</evidence>
<dbReference type="Proteomes" id="UP000241769">
    <property type="component" value="Unassembled WGS sequence"/>
</dbReference>
<evidence type="ECO:0000313" key="16">
    <source>
        <dbReference type="Proteomes" id="UP000241769"/>
    </source>
</evidence>
<comment type="caution">
    <text evidence="15">The sequence shown here is derived from an EMBL/GenBank/DDBJ whole genome shotgun (WGS) entry which is preliminary data.</text>
</comment>
<dbReference type="UniPathway" id="UPA00558">
    <property type="reaction ID" value="UER00616"/>
</dbReference>
<reference evidence="15 16" key="1">
    <citation type="journal article" date="2018" name="Genome Biol. Evol.">
        <title>Multiple Roots of Fruiting Body Formation in Amoebozoa.</title>
        <authorList>
            <person name="Hillmann F."/>
            <person name="Forbes G."/>
            <person name="Novohradska S."/>
            <person name="Ferling I."/>
            <person name="Riege K."/>
            <person name="Groth M."/>
            <person name="Westermann M."/>
            <person name="Marz M."/>
            <person name="Spaller T."/>
            <person name="Winckler T."/>
            <person name="Schaap P."/>
            <person name="Glockner G."/>
        </authorList>
    </citation>
    <scope>NUCLEOTIDE SEQUENCE [LARGE SCALE GENOMIC DNA]</scope>
    <source>
        <strain evidence="15 16">Jena</strain>
    </source>
</reference>
<comment type="function">
    <text evidence="12">Catalyzes the formation of phosphatidylethanolamine (PtdEtn) from phosphatidylserine (PtdSer). Plays a central role in phospholipid metabolism and in the interorganelle trafficking of phosphatidylserine.</text>
</comment>
<keyword evidence="8 12" id="KW-0594">Phospholipid biosynthesis</keyword>
<comment type="domain">
    <text evidence="12">The C2 domains have an essential, but non-catalytic function. They may facilitate interactions with other proteins and are required for lipid transport function.</text>
</comment>
<comment type="cofactor">
    <cofactor evidence="12">
        <name>pyruvate</name>
        <dbReference type="ChEBI" id="CHEBI:15361"/>
    </cofactor>
    <text evidence="12">Binds 1 pyruvoyl group covalently per subunit.</text>
</comment>
<dbReference type="InterPro" id="IPR033177">
    <property type="entry name" value="PSD-B"/>
</dbReference>
<dbReference type="SUPFAM" id="SSF47473">
    <property type="entry name" value="EF-hand"/>
    <property type="match status" value="1"/>
</dbReference>
<dbReference type="Gene3D" id="1.10.238.10">
    <property type="entry name" value="EF-hand"/>
    <property type="match status" value="1"/>
</dbReference>
<evidence type="ECO:0000256" key="12">
    <source>
        <dbReference type="HAMAP-Rule" id="MF_03209"/>
    </source>
</evidence>
<evidence type="ECO:0000256" key="6">
    <source>
        <dbReference type="ARBA" id="ARBA00023136"/>
    </source>
</evidence>
<dbReference type="PROSITE" id="PS50222">
    <property type="entry name" value="EF_HAND_2"/>
    <property type="match status" value="2"/>
</dbReference>
<evidence type="ECO:0000256" key="3">
    <source>
        <dbReference type="ARBA" id="ARBA00022793"/>
    </source>
</evidence>
<feature type="active site" description="Charge relay system; for autoendoproteolytic cleavage activity" evidence="12">
    <location>
        <position position="470"/>
    </location>
</feature>
<dbReference type="InterPro" id="IPR035892">
    <property type="entry name" value="C2_domain_sf"/>
</dbReference>
<comment type="catalytic activity">
    <reaction evidence="12">
        <text>a 1,2-diacyl-sn-glycero-3-phospho-L-serine + H(+) = a 1,2-diacyl-sn-glycero-3-phosphoethanolamine + CO2</text>
        <dbReference type="Rhea" id="RHEA:20828"/>
        <dbReference type="ChEBI" id="CHEBI:15378"/>
        <dbReference type="ChEBI" id="CHEBI:16526"/>
        <dbReference type="ChEBI" id="CHEBI:57262"/>
        <dbReference type="ChEBI" id="CHEBI:64612"/>
        <dbReference type="EC" id="4.1.1.65"/>
    </reaction>
</comment>
<dbReference type="GO" id="GO:0016540">
    <property type="term" value="P:protein autoprocessing"/>
    <property type="evidence" value="ECO:0007669"/>
    <property type="project" value="UniProtKB-UniRule"/>
</dbReference>
<dbReference type="CDD" id="cd00030">
    <property type="entry name" value="C2"/>
    <property type="match status" value="1"/>
</dbReference>
<feature type="active site" description="Charge relay system; for autoendoproteolytic cleavage activity" evidence="12">
    <location>
        <position position="414"/>
    </location>
</feature>
<dbReference type="InParanoid" id="A0A2P6NB18"/>
<organism evidence="15 16">
    <name type="scientific">Planoprotostelium fungivorum</name>
    <dbReference type="NCBI Taxonomy" id="1890364"/>
    <lineage>
        <taxon>Eukaryota</taxon>
        <taxon>Amoebozoa</taxon>
        <taxon>Evosea</taxon>
        <taxon>Variosea</taxon>
        <taxon>Cavosteliida</taxon>
        <taxon>Cavosteliaceae</taxon>
        <taxon>Planoprotostelium</taxon>
    </lineage>
</organism>
<evidence type="ECO:0000256" key="2">
    <source>
        <dbReference type="ARBA" id="ARBA00022516"/>
    </source>
</evidence>
<dbReference type="InterPro" id="IPR002048">
    <property type="entry name" value="EF_hand_dom"/>
</dbReference>
<comment type="pathway">
    <text evidence="1">Lipid metabolism.</text>
</comment>
<dbReference type="SMART" id="SM00054">
    <property type="entry name" value="EFh"/>
    <property type="match status" value="2"/>
</dbReference>
<keyword evidence="11 12" id="KW-0670">Pyruvate</keyword>
<evidence type="ECO:0000256" key="4">
    <source>
        <dbReference type="ARBA" id="ARBA00022837"/>
    </source>
</evidence>
<dbReference type="EMBL" id="MDYQ01000129">
    <property type="protein sequence ID" value="PRP81133.1"/>
    <property type="molecule type" value="Genomic_DNA"/>
</dbReference>
<name>A0A2P6NB18_9EUKA</name>
<feature type="chain" id="PRO_5023339571" description="Phosphatidylserine decarboxylase 2 alpha chain" evidence="12">
    <location>
        <begin position="557"/>
        <end position="597"/>
    </location>
</feature>
<evidence type="ECO:0000256" key="8">
    <source>
        <dbReference type="ARBA" id="ARBA00023209"/>
    </source>
</evidence>
<keyword evidence="10 12" id="KW-1208">Phospholipid metabolism</keyword>
<feature type="domain" description="EF-hand" evidence="14">
    <location>
        <begin position="201"/>
        <end position="236"/>
    </location>
</feature>
<dbReference type="SMART" id="SM00239">
    <property type="entry name" value="C2"/>
    <property type="match status" value="1"/>
</dbReference>
<comment type="PTM">
    <text evidence="12">Is synthesized initially as an inactive proenzyme. Formation of the active enzyme involves a self-maturation process in which the active site pyruvoyl group is generated from an internal serine residue via an autocatalytic post-translational modification. Two non-identical subunits are generated from the proenzyme in this reaction, and the pyruvate is formed at the N-terminus of the alpha chain, which is derived from the carboxyl end of the proenzyme. The autoendoproteolytic cleavage occurs by a canonical serine protease mechanism, in which the side chain hydroxyl group of the serine supplies its oxygen atom to form the C-terminus of the beta chain, while the remainder of the serine residue undergoes an oxidative deamination to produce ammonia and the pyruvoyl prosthetic group on the alpha chain. During this reaction, the Ser that is part of the protease active site of the proenzyme becomes the pyruvoyl prosthetic group, which constitutes an essential element of the active site of the mature decarboxylase.</text>
</comment>
<dbReference type="InterPro" id="IPR000008">
    <property type="entry name" value="C2_dom"/>
</dbReference>
<feature type="site" description="Cleavage (non-hydrolytic); by autocatalysis" evidence="12">
    <location>
        <begin position="556"/>
        <end position="557"/>
    </location>
</feature>
<dbReference type="Gene3D" id="2.60.40.150">
    <property type="entry name" value="C2 domain"/>
    <property type="match status" value="1"/>
</dbReference>
<keyword evidence="6 12" id="KW-0472">Membrane</keyword>
<evidence type="ECO:0000313" key="15">
    <source>
        <dbReference type="EMBL" id="PRP81133.1"/>
    </source>
</evidence>
<feature type="modified residue" description="Pyruvic acid (Ser); by autocatalysis" evidence="12">
    <location>
        <position position="557"/>
    </location>
</feature>
<evidence type="ECO:0000256" key="7">
    <source>
        <dbReference type="ARBA" id="ARBA00023145"/>
    </source>
</evidence>
<dbReference type="EC" id="4.1.1.65" evidence="12"/>
<evidence type="ECO:0000259" key="13">
    <source>
        <dbReference type="PROSITE" id="PS50004"/>
    </source>
</evidence>
<feature type="active site" description="Charge relay system; for autoendoproteolytic cleavage activity" evidence="12">
    <location>
        <position position="557"/>
    </location>
</feature>
<evidence type="ECO:0000256" key="5">
    <source>
        <dbReference type="ARBA" id="ARBA00023098"/>
    </source>
</evidence>
<evidence type="ECO:0000256" key="9">
    <source>
        <dbReference type="ARBA" id="ARBA00023239"/>
    </source>
</evidence>
<protein>
    <recommendedName>
        <fullName evidence="12">Phosphatidylserine decarboxylase proenzyme 2</fullName>
        <ecNumber evidence="12">4.1.1.65</ecNumber>
    </recommendedName>
    <component>
        <recommendedName>
            <fullName evidence="12">Phosphatidylserine decarboxylase 2 beta chain</fullName>
        </recommendedName>
    </component>
    <component>
        <recommendedName>
            <fullName evidence="12">Phosphatidylserine decarboxylase 2 alpha chain</fullName>
        </recommendedName>
    </component>
</protein>
<keyword evidence="5 12" id="KW-0443">Lipid metabolism</keyword>
<keyword evidence="3 12" id="KW-0210">Decarboxylase</keyword>
<dbReference type="HAMAP" id="MF_00663">
    <property type="entry name" value="PS_decarb_PSD_B_type2"/>
    <property type="match status" value="1"/>
</dbReference>
<dbReference type="OrthoDB" id="5973539at2759"/>
<proteinExistence type="inferred from homology"/>
<evidence type="ECO:0000259" key="14">
    <source>
        <dbReference type="PROSITE" id="PS50222"/>
    </source>
</evidence>
<dbReference type="SUPFAM" id="SSF49562">
    <property type="entry name" value="C2 domain (Calcium/lipid-binding domain, CaLB)"/>
    <property type="match status" value="1"/>
</dbReference>
<dbReference type="InterPro" id="IPR003817">
    <property type="entry name" value="PS_Dcarbxylase"/>
</dbReference>
<comment type="pathway">
    <text evidence="12">Phospholipid metabolism; phosphatidylethanolamine biosynthesis; phosphatidylethanolamine from CDP-diacylglycerol: step 2/2.</text>
</comment>
<comment type="subunit">
    <text evidence="12">Heterodimer of a large membrane-associated beta subunit and a small pyruvoyl-containing alpha subunit.</text>
</comment>
<dbReference type="PROSITE" id="PS00018">
    <property type="entry name" value="EF_HAND_1"/>
    <property type="match status" value="2"/>
</dbReference>
<keyword evidence="16" id="KW-1185">Reference proteome</keyword>
<feature type="chain" id="PRO_5023339572" description="Phosphatidylserine decarboxylase 2 beta chain" evidence="12">
    <location>
        <begin position="1"/>
        <end position="556"/>
    </location>
</feature>
<dbReference type="PANTHER" id="PTHR10067:SF17">
    <property type="entry name" value="PHOSPHATIDYLSERINE DECARBOXYLASE PROENZYME 2"/>
    <property type="match status" value="1"/>
</dbReference>
<dbReference type="InterPro" id="IPR018247">
    <property type="entry name" value="EF_Hand_1_Ca_BS"/>
</dbReference>
<feature type="domain" description="C2" evidence="13">
    <location>
        <begin position="10"/>
        <end position="128"/>
    </location>
</feature>
<dbReference type="Pfam" id="PF13499">
    <property type="entry name" value="EF-hand_7"/>
    <property type="match status" value="1"/>
</dbReference>
<dbReference type="CDD" id="cd00051">
    <property type="entry name" value="EFh"/>
    <property type="match status" value="1"/>
</dbReference>
<dbReference type="GO" id="GO:0004609">
    <property type="term" value="F:phosphatidylserine decarboxylase activity"/>
    <property type="evidence" value="ECO:0007669"/>
    <property type="project" value="UniProtKB-UniRule"/>
</dbReference>
<evidence type="ECO:0000256" key="1">
    <source>
        <dbReference type="ARBA" id="ARBA00005189"/>
    </source>
</evidence>
<feature type="active site" description="Schiff-base intermediate with substrate; via pyruvic acid; for decarboxylase activity" evidence="12">
    <location>
        <position position="557"/>
    </location>
</feature>
<dbReference type="Pfam" id="PF02666">
    <property type="entry name" value="PS_Dcarbxylase"/>
    <property type="match status" value="1"/>
</dbReference>